<accession>A0A6V8L196</accession>
<keyword evidence="2" id="KW-1185">Reference proteome</keyword>
<organism evidence="1 2">
    <name type="scientific">Phytohabitans rumicis</name>
    <dbReference type="NCBI Taxonomy" id="1076125"/>
    <lineage>
        <taxon>Bacteria</taxon>
        <taxon>Bacillati</taxon>
        <taxon>Actinomycetota</taxon>
        <taxon>Actinomycetes</taxon>
        <taxon>Micromonosporales</taxon>
        <taxon>Micromonosporaceae</taxon>
    </lineage>
</organism>
<sequence length="88" mass="9587">MSLYADNDGRFPDEAAVLVRFPLPSTPDGTARGDWPWVAGHVLGQCGPDEWHLVVDGLPELAEPDPDDPDGEPLFPACFRDASELRLS</sequence>
<dbReference type="RefSeq" id="WP_173074993.1">
    <property type="nucleotide sequence ID" value="NZ_BAABJB010000029.1"/>
</dbReference>
<dbReference type="Proteomes" id="UP000482960">
    <property type="component" value="Unassembled WGS sequence"/>
</dbReference>
<reference evidence="1 2" key="1">
    <citation type="submission" date="2020-03" db="EMBL/GenBank/DDBJ databases">
        <title>Whole genome shotgun sequence of Phytohabitans rumicis NBRC 108638.</title>
        <authorList>
            <person name="Komaki H."/>
            <person name="Tamura T."/>
        </authorList>
    </citation>
    <scope>NUCLEOTIDE SEQUENCE [LARGE SCALE GENOMIC DNA]</scope>
    <source>
        <strain evidence="1 2">NBRC 108638</strain>
    </source>
</reference>
<proteinExistence type="predicted"/>
<reference evidence="1 2" key="2">
    <citation type="submission" date="2020-03" db="EMBL/GenBank/DDBJ databases">
        <authorList>
            <person name="Ichikawa N."/>
            <person name="Kimura A."/>
            <person name="Kitahashi Y."/>
            <person name="Uohara A."/>
        </authorList>
    </citation>
    <scope>NUCLEOTIDE SEQUENCE [LARGE SCALE GENOMIC DNA]</scope>
    <source>
        <strain evidence="1 2">NBRC 108638</strain>
    </source>
</reference>
<evidence type="ECO:0000313" key="1">
    <source>
        <dbReference type="EMBL" id="GFJ87866.1"/>
    </source>
</evidence>
<dbReference type="EMBL" id="BLPG01000001">
    <property type="protein sequence ID" value="GFJ87866.1"/>
    <property type="molecule type" value="Genomic_DNA"/>
</dbReference>
<comment type="caution">
    <text evidence="1">The sequence shown here is derived from an EMBL/GenBank/DDBJ whole genome shotgun (WGS) entry which is preliminary data.</text>
</comment>
<evidence type="ECO:0000313" key="2">
    <source>
        <dbReference type="Proteomes" id="UP000482960"/>
    </source>
</evidence>
<dbReference type="AlphaFoldDB" id="A0A6V8L196"/>
<name>A0A6V8L196_9ACTN</name>
<protein>
    <submittedName>
        <fullName evidence="1">Uncharacterized protein</fullName>
    </submittedName>
</protein>
<gene>
    <name evidence="1" type="ORF">Prum_015080</name>
</gene>